<dbReference type="Proteomes" id="UP000612456">
    <property type="component" value="Unassembled WGS sequence"/>
</dbReference>
<evidence type="ECO:0000256" key="1">
    <source>
        <dbReference type="ARBA" id="ARBA00004651"/>
    </source>
</evidence>
<feature type="transmembrane region" description="Helical" evidence="7">
    <location>
        <begin position="194"/>
        <end position="217"/>
    </location>
</feature>
<feature type="transmembrane region" description="Helical" evidence="7">
    <location>
        <begin position="168"/>
        <end position="188"/>
    </location>
</feature>
<comment type="subcellular location">
    <subcellularLocation>
        <location evidence="1 7">Cell membrane</location>
        <topology evidence="1 7">Multi-pass membrane protein</topology>
    </subcellularLocation>
</comment>
<gene>
    <name evidence="9" type="ORF">GCM10010911_54940</name>
</gene>
<evidence type="ECO:0000256" key="2">
    <source>
        <dbReference type="ARBA" id="ARBA00022448"/>
    </source>
</evidence>
<dbReference type="InterPro" id="IPR000515">
    <property type="entry name" value="MetI-like"/>
</dbReference>
<keyword evidence="10" id="KW-1185">Reference proteome</keyword>
<feature type="transmembrane region" description="Helical" evidence="7">
    <location>
        <begin position="142"/>
        <end position="161"/>
    </location>
</feature>
<feature type="domain" description="ABC transmembrane type-1" evidence="8">
    <location>
        <begin position="71"/>
        <end position="262"/>
    </location>
</feature>
<dbReference type="CDD" id="cd06261">
    <property type="entry name" value="TM_PBP2"/>
    <property type="match status" value="1"/>
</dbReference>
<dbReference type="PANTHER" id="PTHR43744:SF12">
    <property type="entry name" value="ABC TRANSPORTER PERMEASE PROTEIN MG189-RELATED"/>
    <property type="match status" value="1"/>
</dbReference>
<dbReference type="InterPro" id="IPR035906">
    <property type="entry name" value="MetI-like_sf"/>
</dbReference>
<feature type="transmembrane region" description="Helical" evidence="7">
    <location>
        <begin position="76"/>
        <end position="99"/>
    </location>
</feature>
<proteinExistence type="inferred from homology"/>
<evidence type="ECO:0000256" key="5">
    <source>
        <dbReference type="ARBA" id="ARBA00022989"/>
    </source>
</evidence>
<protein>
    <submittedName>
        <fullName evidence="9">Sugar ABC transporter permease</fullName>
    </submittedName>
</protein>
<feature type="transmembrane region" description="Helical" evidence="7">
    <location>
        <begin position="238"/>
        <end position="262"/>
    </location>
</feature>
<dbReference type="PANTHER" id="PTHR43744">
    <property type="entry name" value="ABC TRANSPORTER PERMEASE PROTEIN MG189-RELATED-RELATED"/>
    <property type="match status" value="1"/>
</dbReference>
<evidence type="ECO:0000259" key="8">
    <source>
        <dbReference type="PROSITE" id="PS50928"/>
    </source>
</evidence>
<evidence type="ECO:0000256" key="7">
    <source>
        <dbReference type="RuleBase" id="RU363032"/>
    </source>
</evidence>
<evidence type="ECO:0000256" key="3">
    <source>
        <dbReference type="ARBA" id="ARBA00022475"/>
    </source>
</evidence>
<keyword evidence="5 7" id="KW-1133">Transmembrane helix</keyword>
<feature type="transmembrane region" description="Helical" evidence="7">
    <location>
        <begin position="12"/>
        <end position="31"/>
    </location>
</feature>
<keyword evidence="4 7" id="KW-0812">Transmembrane</keyword>
<comment type="similarity">
    <text evidence="7">Belongs to the binding-protein-dependent transport system permease family.</text>
</comment>
<evidence type="ECO:0000313" key="9">
    <source>
        <dbReference type="EMBL" id="GGD89348.1"/>
    </source>
</evidence>
<organism evidence="9 10">
    <name type="scientific">Paenibacillus nasutitermitis</name>
    <dbReference type="NCBI Taxonomy" id="1652958"/>
    <lineage>
        <taxon>Bacteria</taxon>
        <taxon>Bacillati</taxon>
        <taxon>Bacillota</taxon>
        <taxon>Bacilli</taxon>
        <taxon>Bacillales</taxon>
        <taxon>Paenibacillaceae</taxon>
        <taxon>Paenibacillus</taxon>
    </lineage>
</organism>
<dbReference type="PROSITE" id="PS50928">
    <property type="entry name" value="ABC_TM1"/>
    <property type="match status" value="1"/>
</dbReference>
<name>A0A917E1F0_9BACL</name>
<feature type="transmembrane region" description="Helical" evidence="7">
    <location>
        <begin position="106"/>
        <end position="130"/>
    </location>
</feature>
<reference evidence="9" key="1">
    <citation type="journal article" date="2014" name="Int. J. Syst. Evol. Microbiol.">
        <title>Complete genome sequence of Corynebacterium casei LMG S-19264T (=DSM 44701T), isolated from a smear-ripened cheese.</title>
        <authorList>
            <consortium name="US DOE Joint Genome Institute (JGI-PGF)"/>
            <person name="Walter F."/>
            <person name="Albersmeier A."/>
            <person name="Kalinowski J."/>
            <person name="Ruckert C."/>
        </authorList>
    </citation>
    <scope>NUCLEOTIDE SEQUENCE</scope>
    <source>
        <strain evidence="9">CGMCC 1.15178</strain>
    </source>
</reference>
<evidence type="ECO:0000256" key="6">
    <source>
        <dbReference type="ARBA" id="ARBA00023136"/>
    </source>
</evidence>
<keyword evidence="6 7" id="KW-0472">Membrane</keyword>
<dbReference type="EMBL" id="BMHP01000004">
    <property type="protein sequence ID" value="GGD89348.1"/>
    <property type="molecule type" value="Genomic_DNA"/>
</dbReference>
<dbReference type="AlphaFoldDB" id="A0A917E1F0"/>
<sequence>MNKSSIIGKCTFYFILGLGALVMFVPFYWMIATSFKTGAKVLELPPKWIPDPLTWSHYKEAWTKVDFARYTLNSTFLVIVEVTGILLSCSVVAFGLAMFQFKLKQPIYWAMLSTLILPTQVTIIPTYFIWKNLHAFDTYYPLIVPSFFGGAFGIFLIHQFFKSLPKELFEAALIDGFGPWGVLWRIYMPLSKPALSALAIFTFISTWSNTFGPLIYIQKREMYTLPLGLLFLKSDLSTFQTPLIMAGACVVTLPVIIVFLFAQKQFVQGMATTGLKG</sequence>
<keyword evidence="2 7" id="KW-0813">Transport</keyword>
<evidence type="ECO:0000256" key="4">
    <source>
        <dbReference type="ARBA" id="ARBA00022692"/>
    </source>
</evidence>
<evidence type="ECO:0000313" key="10">
    <source>
        <dbReference type="Proteomes" id="UP000612456"/>
    </source>
</evidence>
<dbReference type="GO" id="GO:0055085">
    <property type="term" value="P:transmembrane transport"/>
    <property type="evidence" value="ECO:0007669"/>
    <property type="project" value="InterPro"/>
</dbReference>
<dbReference type="Gene3D" id="1.10.3720.10">
    <property type="entry name" value="MetI-like"/>
    <property type="match status" value="1"/>
</dbReference>
<accession>A0A917E1F0</accession>
<comment type="caution">
    <text evidence="9">The sequence shown here is derived from an EMBL/GenBank/DDBJ whole genome shotgun (WGS) entry which is preliminary data.</text>
</comment>
<keyword evidence="3" id="KW-1003">Cell membrane</keyword>
<reference evidence="9" key="2">
    <citation type="submission" date="2020-09" db="EMBL/GenBank/DDBJ databases">
        <authorList>
            <person name="Sun Q."/>
            <person name="Zhou Y."/>
        </authorList>
    </citation>
    <scope>NUCLEOTIDE SEQUENCE</scope>
    <source>
        <strain evidence="9">CGMCC 1.15178</strain>
    </source>
</reference>
<dbReference type="SUPFAM" id="SSF161098">
    <property type="entry name" value="MetI-like"/>
    <property type="match status" value="1"/>
</dbReference>
<dbReference type="RefSeq" id="WP_188997049.1">
    <property type="nucleotide sequence ID" value="NZ_BMHP01000004.1"/>
</dbReference>
<dbReference type="Pfam" id="PF00528">
    <property type="entry name" value="BPD_transp_1"/>
    <property type="match status" value="1"/>
</dbReference>
<dbReference type="GO" id="GO:0005886">
    <property type="term" value="C:plasma membrane"/>
    <property type="evidence" value="ECO:0007669"/>
    <property type="project" value="UniProtKB-SubCell"/>
</dbReference>